<dbReference type="PANTHER" id="PTHR10492">
    <property type="match status" value="1"/>
</dbReference>
<feature type="domain" description="DNA helicase Pif1-like DEAD-box helicase" evidence="2">
    <location>
        <begin position="297"/>
        <end position="440"/>
    </location>
</feature>
<keyword evidence="3" id="KW-1185">Reference proteome</keyword>
<evidence type="ECO:0000256" key="1">
    <source>
        <dbReference type="RuleBase" id="RU363044"/>
    </source>
</evidence>
<keyword evidence="1" id="KW-0547">Nucleotide-binding</keyword>
<reference evidence="3" key="1">
    <citation type="submission" date="2014-07" db="EMBL/GenBank/DDBJ databases">
        <authorList>
            <person name="Martin A.A"/>
            <person name="De Silva N."/>
        </authorList>
    </citation>
    <scope>NUCLEOTIDE SEQUENCE</scope>
</reference>
<dbReference type="GO" id="GO:0006281">
    <property type="term" value="P:DNA repair"/>
    <property type="evidence" value="ECO:0007669"/>
    <property type="project" value="UniProtKB-KW"/>
</dbReference>
<sequence>MIHSRCDFSKAKVFYWIVEKNICTKKFPKQYHKVTSFTFKDIINRFGNKVNNDFCVTYNPYLSLKYNSHINVKIFESVLSSKYLFKYTHKSNGNKIAADVVETIDSKDEVKLHIDVRYVRPSEAAWRIMEYPILYKNWTVVRLAVHFINKDCTVAGEMNNEEKLRHRQRHTIGRILTVSPMNVELFLLRQLLLYVSGAKFEGDLKIVNGFQWLSFRDAVIARDLFNSKNNYNELFQEVCEKRAEAQAIFDIRNVLQSNNFNGYTDLPEINFDIIEIDYVEDKNVLKGLGEKNLKSANEKQKNFIKRIFNIIVNNSSDKRCFFLEGPAKRDKTFVYATLYYLLWAEDKVILNCASTGIGATLLRNKQTIHSMFLVPIILYGGNFRLSRLNKLRTTMLEKALLIIINEAPMFSKYVIDYLDQQVKKVCKNNLPFGGKAIICGVNDIFGAKKESILEKSNYAIFAPTNVIVESINNEVLNTLPGDVEKIFSADLIRKDSDTNKNYYNMPIENLNQLTPCGLTPHALNLNVDAVYIVRRNLKIKERLCNETRLKVLKISKKILTCIHLSGLNKDKTVLIPRIVLYSSEGEYPFTLTRKQFSVRLAFAMIIKKVKSKH</sequence>
<reference evidence="4" key="2">
    <citation type="submission" date="2015-08" db="UniProtKB">
        <authorList>
            <consortium name="WormBaseParasite"/>
        </authorList>
    </citation>
    <scope>IDENTIFICATION</scope>
</reference>
<dbReference type="WBParaSite" id="SVE_0258800.1">
    <property type="protein sequence ID" value="SVE_0258800.1"/>
    <property type="gene ID" value="SVE_0258800"/>
</dbReference>
<dbReference type="GO" id="GO:0043139">
    <property type="term" value="F:5'-3' DNA helicase activity"/>
    <property type="evidence" value="ECO:0007669"/>
    <property type="project" value="UniProtKB-EC"/>
</dbReference>
<name>A0A0K0F1B7_STRVS</name>
<dbReference type="Gene3D" id="3.40.50.300">
    <property type="entry name" value="P-loop containing nucleotide triphosphate hydrolases"/>
    <property type="match status" value="1"/>
</dbReference>
<evidence type="ECO:0000313" key="3">
    <source>
        <dbReference type="Proteomes" id="UP000035680"/>
    </source>
</evidence>
<dbReference type="InterPro" id="IPR027417">
    <property type="entry name" value="P-loop_NTPase"/>
</dbReference>
<dbReference type="GO" id="GO:0006310">
    <property type="term" value="P:DNA recombination"/>
    <property type="evidence" value="ECO:0007669"/>
    <property type="project" value="UniProtKB-KW"/>
</dbReference>
<keyword evidence="1" id="KW-0067">ATP-binding</keyword>
<comment type="cofactor">
    <cofactor evidence="1">
        <name>Mg(2+)</name>
        <dbReference type="ChEBI" id="CHEBI:18420"/>
    </cofactor>
</comment>
<dbReference type="AlphaFoldDB" id="A0A0K0F1B7"/>
<dbReference type="GO" id="GO:0005524">
    <property type="term" value="F:ATP binding"/>
    <property type="evidence" value="ECO:0007669"/>
    <property type="project" value="UniProtKB-KW"/>
</dbReference>
<protein>
    <recommendedName>
        <fullName evidence="1">ATP-dependent DNA helicase</fullName>
        <ecNumber evidence="1">5.6.2.3</ecNumber>
    </recommendedName>
</protein>
<proteinExistence type="inferred from homology"/>
<organism evidence="3 4">
    <name type="scientific">Strongyloides venezuelensis</name>
    <name type="common">Threadworm</name>
    <dbReference type="NCBI Taxonomy" id="75913"/>
    <lineage>
        <taxon>Eukaryota</taxon>
        <taxon>Metazoa</taxon>
        <taxon>Ecdysozoa</taxon>
        <taxon>Nematoda</taxon>
        <taxon>Chromadorea</taxon>
        <taxon>Rhabditida</taxon>
        <taxon>Tylenchina</taxon>
        <taxon>Panagrolaimomorpha</taxon>
        <taxon>Strongyloidoidea</taxon>
        <taxon>Strongyloididae</taxon>
        <taxon>Strongyloides</taxon>
    </lineage>
</organism>
<keyword evidence="1" id="KW-0234">DNA repair</keyword>
<keyword evidence="1" id="KW-0347">Helicase</keyword>
<keyword evidence="1" id="KW-0378">Hydrolase</keyword>
<keyword evidence="1" id="KW-0233">DNA recombination</keyword>
<keyword evidence="1" id="KW-0227">DNA damage</keyword>
<dbReference type="InterPro" id="IPR010285">
    <property type="entry name" value="DNA_helicase_pif1-like_DEAD"/>
</dbReference>
<accession>A0A0K0F1B7</accession>
<dbReference type="Pfam" id="PF05970">
    <property type="entry name" value="PIF1"/>
    <property type="match status" value="1"/>
</dbReference>
<dbReference type="PANTHER" id="PTHR10492:SF57">
    <property type="entry name" value="ATP-DEPENDENT DNA HELICASE"/>
    <property type="match status" value="1"/>
</dbReference>
<dbReference type="Proteomes" id="UP000035680">
    <property type="component" value="Unassembled WGS sequence"/>
</dbReference>
<evidence type="ECO:0000259" key="2">
    <source>
        <dbReference type="Pfam" id="PF05970"/>
    </source>
</evidence>
<dbReference type="STRING" id="75913.A0A0K0F1B7"/>
<comment type="similarity">
    <text evidence="1">Belongs to the helicase family.</text>
</comment>
<evidence type="ECO:0000313" key="4">
    <source>
        <dbReference type="WBParaSite" id="SVE_0258800.1"/>
    </source>
</evidence>
<dbReference type="GO" id="GO:0000723">
    <property type="term" value="P:telomere maintenance"/>
    <property type="evidence" value="ECO:0007669"/>
    <property type="project" value="InterPro"/>
</dbReference>
<dbReference type="GO" id="GO:0016887">
    <property type="term" value="F:ATP hydrolysis activity"/>
    <property type="evidence" value="ECO:0007669"/>
    <property type="project" value="RHEA"/>
</dbReference>
<dbReference type="EC" id="5.6.2.3" evidence="1"/>
<comment type="catalytic activity">
    <reaction evidence="1">
        <text>ATP + H2O = ADP + phosphate + H(+)</text>
        <dbReference type="Rhea" id="RHEA:13065"/>
        <dbReference type="ChEBI" id="CHEBI:15377"/>
        <dbReference type="ChEBI" id="CHEBI:15378"/>
        <dbReference type="ChEBI" id="CHEBI:30616"/>
        <dbReference type="ChEBI" id="CHEBI:43474"/>
        <dbReference type="ChEBI" id="CHEBI:456216"/>
        <dbReference type="EC" id="5.6.2.3"/>
    </reaction>
</comment>